<evidence type="ECO:0000256" key="7">
    <source>
        <dbReference type="ARBA" id="ARBA00023136"/>
    </source>
</evidence>
<proteinExistence type="inferred from homology"/>
<comment type="similarity">
    <text evidence="2 9">Belongs to the sulfotransferase 2 family.</text>
</comment>
<evidence type="ECO:0000256" key="3">
    <source>
        <dbReference type="ARBA" id="ARBA00022679"/>
    </source>
</evidence>
<dbReference type="PANTHER" id="PTHR12137">
    <property type="entry name" value="CARBOHYDRATE SULFOTRANSFERASE"/>
    <property type="match status" value="1"/>
</dbReference>
<keyword evidence="9" id="KW-0119">Carbohydrate metabolism</keyword>
<evidence type="ECO:0000256" key="9">
    <source>
        <dbReference type="RuleBase" id="RU364020"/>
    </source>
</evidence>
<dbReference type="Pfam" id="PF03567">
    <property type="entry name" value="Sulfotransfer_2"/>
    <property type="match status" value="1"/>
</dbReference>
<name>A0A8J9Z6Y0_BRALA</name>
<dbReference type="EC" id="2.8.2.-" evidence="9"/>
<dbReference type="PANTHER" id="PTHR12137:SF33">
    <property type="entry name" value="CARBOHYDRATE SULFOTRANSFERASE 14"/>
    <property type="match status" value="1"/>
</dbReference>
<dbReference type="GO" id="GO:0008146">
    <property type="term" value="F:sulfotransferase activity"/>
    <property type="evidence" value="ECO:0007669"/>
    <property type="project" value="InterPro"/>
</dbReference>
<feature type="transmembrane region" description="Helical" evidence="9">
    <location>
        <begin position="20"/>
        <end position="43"/>
    </location>
</feature>
<sequence length="386" mass="44294">MKILRQKGDQSMTLLSEMTFGPTAKCLALLSMFAWIVAVYFSVGERPGMSWKAPPPRRKTFPVHVNNKNGGHHLDTAGTRHLAQSAQVKRIAIFKVFCGKKAGSLAGEFPSQKYIKQLIVIDKIKTIYCYIPKTGCTTTKFVLYNLQHNANESDVDHELGWIHKQDFRLLKHYSKKEADMRLATYNKLIVVRDPLERLASAWLDKFVHNPHRFSYIRRLQRKTLKKNWTKTTTKRSGSWNRRGSEGITSVVQSPVPFRDFIRSVIDNIYPNAHWEPFFSLCAPCQVKYDFIAHTDTLAADFRLFFHKIGAVVKDSILPRQYPTRGKAGLGNIFREVPTEDIRRIGEIYKPDFDMFGYSFDADHALIEHGRMKALNVSVQQSGDIQV</sequence>
<dbReference type="InterPro" id="IPR018011">
    <property type="entry name" value="Carb_sulfotrans_8-10"/>
</dbReference>
<evidence type="ECO:0000256" key="8">
    <source>
        <dbReference type="ARBA" id="ARBA00023180"/>
    </source>
</evidence>
<dbReference type="GO" id="GO:0000139">
    <property type="term" value="C:Golgi membrane"/>
    <property type="evidence" value="ECO:0007669"/>
    <property type="project" value="UniProtKB-SubCell"/>
</dbReference>
<keyword evidence="8 9" id="KW-0325">Glycoprotein</keyword>
<dbReference type="InterPro" id="IPR005331">
    <property type="entry name" value="Sulfotransferase"/>
</dbReference>
<keyword evidence="11" id="KW-1185">Reference proteome</keyword>
<dbReference type="EMBL" id="OV696701">
    <property type="protein sequence ID" value="CAH1248431.1"/>
    <property type="molecule type" value="Genomic_DNA"/>
</dbReference>
<keyword evidence="3 9" id="KW-0808">Transferase</keyword>
<comment type="subcellular location">
    <subcellularLocation>
        <location evidence="1 9">Golgi apparatus membrane</location>
        <topology evidence="1 9">Single-pass type II membrane protein</topology>
    </subcellularLocation>
</comment>
<reference evidence="10" key="1">
    <citation type="submission" date="2022-01" db="EMBL/GenBank/DDBJ databases">
        <authorList>
            <person name="Braso-Vives M."/>
        </authorList>
    </citation>
    <scope>NUCLEOTIDE SEQUENCE</scope>
</reference>
<keyword evidence="4 9" id="KW-0812">Transmembrane</keyword>
<gene>
    <name evidence="10" type="primary">CHST11</name>
    <name evidence="10" type="ORF">BLAG_LOCUS9770</name>
</gene>
<evidence type="ECO:0000256" key="2">
    <source>
        <dbReference type="ARBA" id="ARBA00006339"/>
    </source>
</evidence>
<dbReference type="AlphaFoldDB" id="A0A8J9Z6Y0"/>
<keyword evidence="6 9" id="KW-0333">Golgi apparatus</keyword>
<accession>A0A8J9Z6Y0</accession>
<evidence type="ECO:0000313" key="11">
    <source>
        <dbReference type="Proteomes" id="UP000838412"/>
    </source>
</evidence>
<dbReference type="OrthoDB" id="2019940at2759"/>
<keyword evidence="9" id="KW-0735">Signal-anchor</keyword>
<evidence type="ECO:0000256" key="5">
    <source>
        <dbReference type="ARBA" id="ARBA00022989"/>
    </source>
</evidence>
<evidence type="ECO:0000256" key="1">
    <source>
        <dbReference type="ARBA" id="ARBA00004323"/>
    </source>
</evidence>
<evidence type="ECO:0000313" key="10">
    <source>
        <dbReference type="EMBL" id="CAH1248431.1"/>
    </source>
</evidence>
<evidence type="ECO:0000256" key="4">
    <source>
        <dbReference type="ARBA" id="ARBA00022692"/>
    </source>
</evidence>
<protein>
    <recommendedName>
        <fullName evidence="9">Carbohydrate sulfotransferase</fullName>
        <ecNumber evidence="9">2.8.2.-</ecNumber>
    </recommendedName>
</protein>
<keyword evidence="7 9" id="KW-0472">Membrane</keyword>
<dbReference type="GO" id="GO:0016051">
    <property type="term" value="P:carbohydrate biosynthetic process"/>
    <property type="evidence" value="ECO:0007669"/>
    <property type="project" value="InterPro"/>
</dbReference>
<organism evidence="10 11">
    <name type="scientific">Branchiostoma lanceolatum</name>
    <name type="common">Common lancelet</name>
    <name type="synonym">Amphioxus lanceolatum</name>
    <dbReference type="NCBI Taxonomy" id="7740"/>
    <lineage>
        <taxon>Eukaryota</taxon>
        <taxon>Metazoa</taxon>
        <taxon>Chordata</taxon>
        <taxon>Cephalochordata</taxon>
        <taxon>Leptocardii</taxon>
        <taxon>Amphioxiformes</taxon>
        <taxon>Branchiostomatidae</taxon>
        <taxon>Branchiostoma</taxon>
    </lineage>
</organism>
<keyword evidence="5 9" id="KW-1133">Transmembrane helix</keyword>
<evidence type="ECO:0000256" key="6">
    <source>
        <dbReference type="ARBA" id="ARBA00023034"/>
    </source>
</evidence>
<dbReference type="Proteomes" id="UP000838412">
    <property type="component" value="Chromosome 16"/>
</dbReference>